<name>A0A9P0E2T6_NEZVI</name>
<gene>
    <name evidence="2" type="ORF">NEZAVI_LOCUS314</name>
</gene>
<keyword evidence="3" id="KW-1185">Reference proteome</keyword>
<evidence type="ECO:0008006" key="4">
    <source>
        <dbReference type="Google" id="ProtNLM"/>
    </source>
</evidence>
<evidence type="ECO:0000256" key="1">
    <source>
        <dbReference type="SAM" id="SignalP"/>
    </source>
</evidence>
<dbReference type="EMBL" id="OV725077">
    <property type="protein sequence ID" value="CAH1388763.1"/>
    <property type="molecule type" value="Genomic_DNA"/>
</dbReference>
<keyword evidence="1" id="KW-0732">Signal</keyword>
<feature type="signal peptide" evidence="1">
    <location>
        <begin position="1"/>
        <end position="17"/>
    </location>
</feature>
<accession>A0A9P0E2T6</accession>
<sequence length="129" mass="14760">MMLYAGIFILLFQVVISERSNRKSAIFKENELDIISKNGDEKSLRIRKKRDSSDDLLSEKAKNDKRIIDDFINDLPDTTEESDLDDGDGKLSDLGIFDVVTDTVLSSLNFIRSKIKNGFRWAWGGYSYI</sequence>
<feature type="chain" id="PRO_5040172076" description="Neuropeptide" evidence="1">
    <location>
        <begin position="18"/>
        <end position="129"/>
    </location>
</feature>
<dbReference type="Proteomes" id="UP001152798">
    <property type="component" value="Chromosome 1"/>
</dbReference>
<proteinExistence type="predicted"/>
<protein>
    <recommendedName>
        <fullName evidence="4">Neuropeptide</fullName>
    </recommendedName>
</protein>
<dbReference type="AlphaFoldDB" id="A0A9P0E2T6"/>
<evidence type="ECO:0000313" key="2">
    <source>
        <dbReference type="EMBL" id="CAH1388763.1"/>
    </source>
</evidence>
<evidence type="ECO:0000313" key="3">
    <source>
        <dbReference type="Proteomes" id="UP001152798"/>
    </source>
</evidence>
<organism evidence="2 3">
    <name type="scientific">Nezara viridula</name>
    <name type="common">Southern green stink bug</name>
    <name type="synonym">Cimex viridulus</name>
    <dbReference type="NCBI Taxonomy" id="85310"/>
    <lineage>
        <taxon>Eukaryota</taxon>
        <taxon>Metazoa</taxon>
        <taxon>Ecdysozoa</taxon>
        <taxon>Arthropoda</taxon>
        <taxon>Hexapoda</taxon>
        <taxon>Insecta</taxon>
        <taxon>Pterygota</taxon>
        <taxon>Neoptera</taxon>
        <taxon>Paraneoptera</taxon>
        <taxon>Hemiptera</taxon>
        <taxon>Heteroptera</taxon>
        <taxon>Panheteroptera</taxon>
        <taxon>Pentatomomorpha</taxon>
        <taxon>Pentatomoidea</taxon>
        <taxon>Pentatomidae</taxon>
        <taxon>Pentatominae</taxon>
        <taxon>Nezara</taxon>
    </lineage>
</organism>
<reference evidence="2" key="1">
    <citation type="submission" date="2022-01" db="EMBL/GenBank/DDBJ databases">
        <authorList>
            <person name="King R."/>
        </authorList>
    </citation>
    <scope>NUCLEOTIDE SEQUENCE</scope>
</reference>